<evidence type="ECO:0000313" key="2">
    <source>
        <dbReference type="Proteomes" id="UP000636479"/>
    </source>
</evidence>
<dbReference type="AlphaFoldDB" id="A0A8H6SDH9"/>
<dbReference type="GeneID" id="59348926"/>
<dbReference type="EMBL" id="JACAZF010000008">
    <property type="protein sequence ID" value="KAF7297463.1"/>
    <property type="molecule type" value="Genomic_DNA"/>
</dbReference>
<evidence type="ECO:0000313" key="1">
    <source>
        <dbReference type="EMBL" id="KAF7297463.1"/>
    </source>
</evidence>
<dbReference type="RefSeq" id="XP_037217822.1">
    <property type="nucleotide sequence ID" value="XM_037366410.1"/>
</dbReference>
<reference evidence="1" key="1">
    <citation type="submission" date="2020-05" db="EMBL/GenBank/DDBJ databases">
        <title>Mycena genomes resolve the evolution of fungal bioluminescence.</title>
        <authorList>
            <person name="Tsai I.J."/>
        </authorList>
    </citation>
    <scope>NUCLEOTIDE SEQUENCE</scope>
    <source>
        <strain evidence="1">171206Taipei</strain>
    </source>
</reference>
<keyword evidence="2" id="KW-1185">Reference proteome</keyword>
<dbReference type="OrthoDB" id="2745898at2759"/>
<comment type="caution">
    <text evidence="1">The sequence shown here is derived from an EMBL/GenBank/DDBJ whole genome shotgun (WGS) entry which is preliminary data.</text>
</comment>
<gene>
    <name evidence="1" type="ORF">MIND_00980000</name>
</gene>
<protein>
    <submittedName>
        <fullName evidence="1">Uncharacterized protein</fullName>
    </submittedName>
</protein>
<proteinExistence type="predicted"/>
<accession>A0A8H6SDH9</accession>
<name>A0A8H6SDH9_9AGAR</name>
<sequence>MPVPAELIDNIIGQVEDRASLESCCLAASVFVHPCQKRLHASLKLTLSPTTLDFWALAAYHFQKAPHLTQHVIHLTITLEKNVGTETEGDFDPDIESTYFARFDKLQTVTIAGMGRAQLPWATFPETAASAVAALLMDRCTRPLKSIKLVYFAITVPVVMLCLDASETLELVGCITQEIGTVDGSVLDIGLLPTGSRPPAKSIIVSSNQSMLELLATSQLQSRLRNIHSLSIRRAGDEVEAIVTLLTVVAPTIRKIRLPSMIDKHPVMLSSLGFPSLPSSWRMLRILKITIDIKILEQPLSESWIMMQIAEVILSPGASPQLTELVIETHVEIKPIRKPYTDADLQAHVERRYHPFLNDGGHYSSDEELAVTDVPPEFSQPISYKFDAATLAALDSACTLHTGLATLRFLLEIDFPTPARRHHEPEEESRHPYNAVQFSACRDQLEAVLSQTTAVGRLTIENQLPARYCYY</sequence>
<organism evidence="1 2">
    <name type="scientific">Mycena indigotica</name>
    <dbReference type="NCBI Taxonomy" id="2126181"/>
    <lineage>
        <taxon>Eukaryota</taxon>
        <taxon>Fungi</taxon>
        <taxon>Dikarya</taxon>
        <taxon>Basidiomycota</taxon>
        <taxon>Agaricomycotina</taxon>
        <taxon>Agaricomycetes</taxon>
        <taxon>Agaricomycetidae</taxon>
        <taxon>Agaricales</taxon>
        <taxon>Marasmiineae</taxon>
        <taxon>Mycenaceae</taxon>
        <taxon>Mycena</taxon>
    </lineage>
</organism>
<dbReference type="Proteomes" id="UP000636479">
    <property type="component" value="Unassembled WGS sequence"/>
</dbReference>